<comment type="caution">
    <text evidence="1">The sequence shown here is derived from an EMBL/GenBank/DDBJ whole genome shotgun (WGS) entry which is preliminary data.</text>
</comment>
<dbReference type="AlphaFoldDB" id="A0A417XRN8"/>
<reference evidence="1 2" key="1">
    <citation type="submission" date="2018-09" db="EMBL/GenBank/DDBJ databases">
        <title>Genome sequencing of Nocardioides immobilis CCTCC AB 2017083 for comparison to Nocardioides silvaticus.</title>
        <authorList>
            <person name="Li C."/>
            <person name="Wang G."/>
        </authorList>
    </citation>
    <scope>NUCLEOTIDE SEQUENCE [LARGE SCALE GENOMIC DNA]</scope>
    <source>
        <strain evidence="1 2">CCTCC AB 2017083</strain>
    </source>
</reference>
<dbReference type="Proteomes" id="UP000283644">
    <property type="component" value="Unassembled WGS sequence"/>
</dbReference>
<accession>A0A417XRN8</accession>
<dbReference type="EMBL" id="QXGH01000059">
    <property type="protein sequence ID" value="RHW22755.1"/>
    <property type="molecule type" value="Genomic_DNA"/>
</dbReference>
<name>A0A417XRN8_9ACTN</name>
<gene>
    <name evidence="1" type="ORF">D0Z08_31365</name>
</gene>
<sequence length="105" mass="11082">MGLYAADPSGAPCEGVAPTDTDTQIGTVYFYENGPDVVLHVELTEATPNSPYYFAHACVAFLHTGVTNGDGDDSFDTVLPNAAGTQVNFDYRDSAIYAQTGPVTL</sequence>
<keyword evidence="2" id="KW-1185">Reference proteome</keyword>
<evidence type="ECO:0000313" key="1">
    <source>
        <dbReference type="EMBL" id="RHW22755.1"/>
    </source>
</evidence>
<evidence type="ECO:0000313" key="2">
    <source>
        <dbReference type="Proteomes" id="UP000283644"/>
    </source>
</evidence>
<proteinExistence type="predicted"/>
<organism evidence="1 2">
    <name type="scientific">Nocardioides immobilis</name>
    <dbReference type="NCBI Taxonomy" id="2049295"/>
    <lineage>
        <taxon>Bacteria</taxon>
        <taxon>Bacillati</taxon>
        <taxon>Actinomycetota</taxon>
        <taxon>Actinomycetes</taxon>
        <taxon>Propionibacteriales</taxon>
        <taxon>Nocardioidaceae</taxon>
        <taxon>Nocardioides</taxon>
    </lineage>
</organism>
<protein>
    <submittedName>
        <fullName evidence="1">Uncharacterized protein</fullName>
    </submittedName>
</protein>